<evidence type="ECO:0000313" key="3">
    <source>
        <dbReference type="EMBL" id="EYU20957.1"/>
    </source>
</evidence>
<dbReference type="GO" id="GO:0005634">
    <property type="term" value="C:nucleus"/>
    <property type="evidence" value="ECO:0000318"/>
    <property type="project" value="GO_Central"/>
</dbReference>
<sequence length="241" mass="27789">MIKNNDTQTVSEEEEVHASPSHNKFGKVFREEDEIGVLEGLYVYWKCNGVNHEWKKYHDFIKDDLPHHFSSTQLSEKIRRLRLKFQSNSRNNNIHFRNAHESLVFDLSKKLWEQELISSSSSSSSTTNTTPPAVGRKICDADADADADGAGDDDEESIKIASKKPQKQEFDAYPHLSALFDRFGFSASKYLTCRLNKKKLRKLEKHSRKLIMQENQLLLQQMLLRKKQCALVVSALKKFNS</sequence>
<dbReference type="EMBL" id="KI632253">
    <property type="protein sequence ID" value="EYU20957.1"/>
    <property type="molecule type" value="Genomic_DNA"/>
</dbReference>
<dbReference type="PANTHER" id="PTHR31662:SF33">
    <property type="entry name" value="DNA-BINDING STOREKEEPER PROTEIN TRANSCRIPTIONAL REGULATOR-LIKE PROTEIN"/>
    <property type="match status" value="1"/>
</dbReference>
<accession>A0A022PX85</accession>
<gene>
    <name evidence="3" type="ORF">MIMGU_mgv1a019218mg</name>
</gene>
<proteinExistence type="inferred from homology"/>
<reference evidence="3 4" key="1">
    <citation type="journal article" date="2013" name="Proc. Natl. Acad. Sci. U.S.A.">
        <title>Fine-scale variation in meiotic recombination in Mimulus inferred from population shotgun sequencing.</title>
        <authorList>
            <person name="Hellsten U."/>
            <person name="Wright K.M."/>
            <person name="Jenkins J."/>
            <person name="Shu S."/>
            <person name="Yuan Y."/>
            <person name="Wessler S.R."/>
            <person name="Schmutz J."/>
            <person name="Willis J.H."/>
            <person name="Rokhsar D.S."/>
        </authorList>
    </citation>
    <scope>NUCLEOTIDE SEQUENCE [LARGE SCALE GENOMIC DNA]</scope>
    <source>
        <strain evidence="4">cv. DUN x IM62</strain>
    </source>
</reference>
<protein>
    <recommendedName>
        <fullName evidence="2">Glabrous enhancer-binding protein-like DBD domain-containing protein</fullName>
    </recommendedName>
</protein>
<organism evidence="3 4">
    <name type="scientific">Erythranthe guttata</name>
    <name type="common">Yellow monkey flower</name>
    <name type="synonym">Mimulus guttatus</name>
    <dbReference type="NCBI Taxonomy" id="4155"/>
    <lineage>
        <taxon>Eukaryota</taxon>
        <taxon>Viridiplantae</taxon>
        <taxon>Streptophyta</taxon>
        <taxon>Embryophyta</taxon>
        <taxon>Tracheophyta</taxon>
        <taxon>Spermatophyta</taxon>
        <taxon>Magnoliopsida</taxon>
        <taxon>eudicotyledons</taxon>
        <taxon>Gunneridae</taxon>
        <taxon>Pentapetalae</taxon>
        <taxon>asterids</taxon>
        <taxon>lamiids</taxon>
        <taxon>Lamiales</taxon>
        <taxon>Phrymaceae</taxon>
        <taxon>Erythranthe</taxon>
    </lineage>
</organism>
<dbReference type="GO" id="GO:0006355">
    <property type="term" value="P:regulation of DNA-templated transcription"/>
    <property type="evidence" value="ECO:0007669"/>
    <property type="project" value="InterPro"/>
</dbReference>
<name>A0A022PX85_ERYGU</name>
<dbReference type="KEGG" id="egt:105976440"/>
<dbReference type="Proteomes" id="UP000030748">
    <property type="component" value="Unassembled WGS sequence"/>
</dbReference>
<evidence type="ECO:0000259" key="2">
    <source>
        <dbReference type="Pfam" id="PF04504"/>
    </source>
</evidence>
<dbReference type="InterPro" id="IPR007592">
    <property type="entry name" value="GEBP"/>
</dbReference>
<dbReference type="AlphaFoldDB" id="A0A022PX85"/>
<evidence type="ECO:0000313" key="4">
    <source>
        <dbReference type="Proteomes" id="UP000030748"/>
    </source>
</evidence>
<dbReference type="OrthoDB" id="914287at2759"/>
<dbReference type="InterPro" id="IPR053932">
    <property type="entry name" value="GeBP-like_DBD"/>
</dbReference>
<comment type="similarity">
    <text evidence="1">Belongs to the GeBP family.</text>
</comment>
<feature type="domain" description="Glabrous enhancer-binding protein-like DBD" evidence="2">
    <location>
        <begin position="26"/>
        <end position="113"/>
    </location>
</feature>
<dbReference type="PANTHER" id="PTHR31662">
    <property type="entry name" value="BNAANNG10740D PROTEIN-RELATED"/>
    <property type="match status" value="1"/>
</dbReference>
<dbReference type="STRING" id="4155.A0A022PX85"/>
<dbReference type="Pfam" id="PF04504">
    <property type="entry name" value="GeBP-like_DBD"/>
    <property type="match status" value="1"/>
</dbReference>
<keyword evidence="4" id="KW-1185">Reference proteome</keyword>
<evidence type="ECO:0000256" key="1">
    <source>
        <dbReference type="ARBA" id="ARBA00010820"/>
    </source>
</evidence>